<organism evidence="2 3">
    <name type="scientific">Pleuronectes platessa</name>
    <name type="common">European plaice</name>
    <dbReference type="NCBI Taxonomy" id="8262"/>
    <lineage>
        <taxon>Eukaryota</taxon>
        <taxon>Metazoa</taxon>
        <taxon>Chordata</taxon>
        <taxon>Craniata</taxon>
        <taxon>Vertebrata</taxon>
        <taxon>Euteleostomi</taxon>
        <taxon>Actinopterygii</taxon>
        <taxon>Neopterygii</taxon>
        <taxon>Teleostei</taxon>
        <taxon>Neoteleostei</taxon>
        <taxon>Acanthomorphata</taxon>
        <taxon>Carangaria</taxon>
        <taxon>Pleuronectiformes</taxon>
        <taxon>Pleuronectoidei</taxon>
        <taxon>Pleuronectidae</taxon>
        <taxon>Pleuronectes</taxon>
    </lineage>
</organism>
<evidence type="ECO:0000313" key="3">
    <source>
        <dbReference type="Proteomes" id="UP001153269"/>
    </source>
</evidence>
<comment type="caution">
    <text evidence="2">The sequence shown here is derived from an EMBL/GenBank/DDBJ whole genome shotgun (WGS) entry which is preliminary data.</text>
</comment>
<dbReference type="EMBL" id="CADEAL010002480">
    <property type="protein sequence ID" value="CAB1440631.1"/>
    <property type="molecule type" value="Genomic_DNA"/>
</dbReference>
<sequence>MTETTRSSCSASVRLRVLGSSAAQAAVSSACEPSVPSALGQRRIGLFSRNINLQSRNKRSSLNPAVILGIQDADVFCPISSVMIGYAIISSRWNRMNLISCLLDDGSSSSTSCRGSYRWSRAGRSRHTLSREEAVPEENNTFGPWQQHN</sequence>
<name>A0A9N7V1X0_PLEPL</name>
<protein>
    <submittedName>
        <fullName evidence="2">Uncharacterized protein</fullName>
    </submittedName>
</protein>
<feature type="region of interest" description="Disordered" evidence="1">
    <location>
        <begin position="128"/>
        <end position="149"/>
    </location>
</feature>
<reference evidence="2" key="1">
    <citation type="submission" date="2020-03" db="EMBL/GenBank/DDBJ databases">
        <authorList>
            <person name="Weist P."/>
        </authorList>
    </citation>
    <scope>NUCLEOTIDE SEQUENCE</scope>
</reference>
<accession>A0A9N7V1X0</accession>
<gene>
    <name evidence="2" type="ORF">PLEPLA_LOCUS28397</name>
</gene>
<dbReference type="PROSITE" id="PS51257">
    <property type="entry name" value="PROKAR_LIPOPROTEIN"/>
    <property type="match status" value="1"/>
</dbReference>
<proteinExistence type="predicted"/>
<evidence type="ECO:0000256" key="1">
    <source>
        <dbReference type="SAM" id="MobiDB-lite"/>
    </source>
</evidence>
<evidence type="ECO:0000313" key="2">
    <source>
        <dbReference type="EMBL" id="CAB1440631.1"/>
    </source>
</evidence>
<dbReference type="AlphaFoldDB" id="A0A9N7V1X0"/>
<keyword evidence="3" id="KW-1185">Reference proteome</keyword>
<feature type="compositionally biased region" description="Polar residues" evidence="1">
    <location>
        <begin position="138"/>
        <end position="149"/>
    </location>
</feature>
<dbReference type="Proteomes" id="UP001153269">
    <property type="component" value="Unassembled WGS sequence"/>
</dbReference>